<proteinExistence type="inferred from homology"/>
<dbReference type="PANTHER" id="PTHR11109:SF7">
    <property type="entry name" value="GTP CYCLOHYDROLASE 1"/>
    <property type="match status" value="1"/>
</dbReference>
<comment type="subunit">
    <text evidence="7">Homopolymer.</text>
</comment>
<name>A0A5C6C6U2_9BACT</name>
<dbReference type="Gene3D" id="1.10.286.10">
    <property type="match status" value="1"/>
</dbReference>
<dbReference type="Proteomes" id="UP000319908">
    <property type="component" value="Unassembled WGS sequence"/>
</dbReference>
<evidence type="ECO:0000256" key="8">
    <source>
        <dbReference type="SAM" id="MobiDB-lite"/>
    </source>
</evidence>
<evidence type="ECO:0000313" key="10">
    <source>
        <dbReference type="EMBL" id="TWU19064.1"/>
    </source>
</evidence>
<dbReference type="RefSeq" id="WP_146405973.1">
    <property type="nucleotide sequence ID" value="NZ_SJPU01000001.1"/>
</dbReference>
<comment type="catalytic activity">
    <reaction evidence="1 7">
        <text>GTP + H2O = 7,8-dihydroneopterin 3'-triphosphate + formate + H(+)</text>
        <dbReference type="Rhea" id="RHEA:17473"/>
        <dbReference type="ChEBI" id="CHEBI:15377"/>
        <dbReference type="ChEBI" id="CHEBI:15378"/>
        <dbReference type="ChEBI" id="CHEBI:15740"/>
        <dbReference type="ChEBI" id="CHEBI:37565"/>
        <dbReference type="ChEBI" id="CHEBI:58462"/>
        <dbReference type="EC" id="3.5.4.16"/>
    </reaction>
</comment>
<dbReference type="AlphaFoldDB" id="A0A5C6C6U2"/>
<keyword evidence="7" id="KW-0479">Metal-binding</keyword>
<dbReference type="GO" id="GO:0006729">
    <property type="term" value="P:tetrahydrobiopterin biosynthetic process"/>
    <property type="evidence" value="ECO:0007669"/>
    <property type="project" value="TreeGrafter"/>
</dbReference>
<dbReference type="GO" id="GO:0008270">
    <property type="term" value="F:zinc ion binding"/>
    <property type="evidence" value="ECO:0007669"/>
    <property type="project" value="UniProtKB-UniRule"/>
</dbReference>
<dbReference type="NCBIfam" id="TIGR00063">
    <property type="entry name" value="folE"/>
    <property type="match status" value="1"/>
</dbReference>
<comment type="similarity">
    <text evidence="3 7">Belongs to the GTP cyclohydrolase I family.</text>
</comment>
<dbReference type="SUPFAM" id="SSF55620">
    <property type="entry name" value="Tetrahydrobiopterin biosynthesis enzymes-like"/>
    <property type="match status" value="1"/>
</dbReference>
<feature type="binding site" evidence="7">
    <location>
        <position position="109"/>
    </location>
    <ligand>
        <name>Zn(2+)</name>
        <dbReference type="ChEBI" id="CHEBI:29105"/>
    </ligand>
</feature>
<keyword evidence="7" id="KW-0342">GTP-binding</keyword>
<dbReference type="InterPro" id="IPR018234">
    <property type="entry name" value="GTP_CycHdrlase_I_CS"/>
</dbReference>
<comment type="subunit">
    <text evidence="4">Toroid-shaped homodecamer, composed of two pentamers of five dimers.</text>
</comment>
<dbReference type="GO" id="GO:0005737">
    <property type="term" value="C:cytoplasm"/>
    <property type="evidence" value="ECO:0007669"/>
    <property type="project" value="TreeGrafter"/>
</dbReference>
<dbReference type="Gene3D" id="3.30.1130.10">
    <property type="match status" value="1"/>
</dbReference>
<protein>
    <recommendedName>
        <fullName evidence="7">GTP cyclohydrolase 1</fullName>
        <ecNumber evidence="7">3.5.4.16</ecNumber>
    </recommendedName>
    <alternativeName>
        <fullName evidence="7">GTP cyclohydrolase I</fullName>
        <shortName evidence="7">GTP-CH-I</shortName>
    </alternativeName>
</protein>
<dbReference type="OrthoDB" id="9801207at2"/>
<reference evidence="10 11" key="1">
    <citation type="journal article" date="2020" name="Antonie Van Leeuwenhoek">
        <title>Rhodopirellula heiligendammensis sp. nov., Rhodopirellula pilleata sp. nov., and Rhodopirellula solitaria sp. nov. isolated from natural or artificial marine surfaces in Northern Germany and California, USA, and emended description of the genus Rhodopirellula.</title>
        <authorList>
            <person name="Kallscheuer N."/>
            <person name="Wiegand S."/>
            <person name="Jogler M."/>
            <person name="Boedeker C."/>
            <person name="Peeters S.H."/>
            <person name="Rast P."/>
            <person name="Heuer A."/>
            <person name="Jetten M.S.M."/>
            <person name="Rohde M."/>
            <person name="Jogler C."/>
        </authorList>
    </citation>
    <scope>NUCLEOTIDE SEQUENCE [LARGE SCALE GENOMIC DNA]</scope>
    <source>
        <strain evidence="10 11">Poly21</strain>
    </source>
</reference>
<dbReference type="EMBL" id="SJPU01000001">
    <property type="protein sequence ID" value="TWU19064.1"/>
    <property type="molecule type" value="Genomic_DNA"/>
</dbReference>
<dbReference type="Pfam" id="PF01227">
    <property type="entry name" value="GTP_cyclohydroI"/>
    <property type="match status" value="1"/>
</dbReference>
<dbReference type="PANTHER" id="PTHR11109">
    <property type="entry name" value="GTP CYCLOHYDROLASE I"/>
    <property type="match status" value="1"/>
</dbReference>
<dbReference type="InterPro" id="IPR043134">
    <property type="entry name" value="GTP-CH-I_N"/>
</dbReference>
<evidence type="ECO:0000256" key="1">
    <source>
        <dbReference type="ARBA" id="ARBA00001052"/>
    </source>
</evidence>
<evidence type="ECO:0000256" key="6">
    <source>
        <dbReference type="ARBA" id="ARBA00022801"/>
    </source>
</evidence>
<evidence type="ECO:0000256" key="7">
    <source>
        <dbReference type="HAMAP-Rule" id="MF_00223"/>
    </source>
</evidence>
<feature type="binding site" evidence="7">
    <location>
        <position position="112"/>
    </location>
    <ligand>
        <name>Zn(2+)</name>
        <dbReference type="ChEBI" id="CHEBI:29105"/>
    </ligand>
</feature>
<dbReference type="NCBIfam" id="NF006825">
    <property type="entry name" value="PRK09347.1-2"/>
    <property type="match status" value="1"/>
</dbReference>
<evidence type="ECO:0000259" key="9">
    <source>
        <dbReference type="Pfam" id="PF01227"/>
    </source>
</evidence>
<dbReference type="InterPro" id="IPR043133">
    <property type="entry name" value="GTP-CH-I_C/QueF"/>
</dbReference>
<sequence length="221" mass="24146">MIASSKAAKPESDADSPSEKTPFFVDKNAPKNDAVDYPAIEQAVRVILGAVGEDPDREGLLETPARVARMYAEMFAGLKSDPGRHLEKVFEEDYDEIVLVRDISFCSMCEHHLLPFTGKAHIAYLPSGKVVGLSKLARVVEEVARRPQVQERLTHTVANLIEERLSARGVAVVVESTHSCMTMRGIRKPGSLCLTSAMRGAFKTDPKSRAEVLGLINRSAG</sequence>
<organism evidence="10 11">
    <name type="scientific">Allorhodopirellula heiligendammensis</name>
    <dbReference type="NCBI Taxonomy" id="2714739"/>
    <lineage>
        <taxon>Bacteria</taxon>
        <taxon>Pseudomonadati</taxon>
        <taxon>Planctomycetota</taxon>
        <taxon>Planctomycetia</taxon>
        <taxon>Pirellulales</taxon>
        <taxon>Pirellulaceae</taxon>
        <taxon>Allorhodopirellula</taxon>
    </lineage>
</organism>
<evidence type="ECO:0000313" key="11">
    <source>
        <dbReference type="Proteomes" id="UP000319908"/>
    </source>
</evidence>
<dbReference type="FunFam" id="3.30.1130.10:FF:000001">
    <property type="entry name" value="GTP cyclohydrolase 1"/>
    <property type="match status" value="1"/>
</dbReference>
<dbReference type="EC" id="3.5.4.16" evidence="7"/>
<dbReference type="UniPathway" id="UPA00848">
    <property type="reaction ID" value="UER00151"/>
</dbReference>
<dbReference type="NCBIfam" id="NF006826">
    <property type="entry name" value="PRK09347.1-3"/>
    <property type="match status" value="1"/>
</dbReference>
<dbReference type="InterPro" id="IPR020602">
    <property type="entry name" value="GTP_CycHdrlase_I_dom"/>
</dbReference>
<dbReference type="PROSITE" id="PS00860">
    <property type="entry name" value="GTP_CYCLOHYDROL_1_2"/>
    <property type="match status" value="1"/>
</dbReference>
<accession>A0A5C6C6U2</accession>
<dbReference type="GO" id="GO:0046654">
    <property type="term" value="P:tetrahydrofolate biosynthetic process"/>
    <property type="evidence" value="ECO:0007669"/>
    <property type="project" value="UniProtKB-UniRule"/>
</dbReference>
<keyword evidence="6 7" id="KW-0378">Hydrolase</keyword>
<keyword evidence="7" id="KW-0862">Zinc</keyword>
<evidence type="ECO:0000256" key="3">
    <source>
        <dbReference type="ARBA" id="ARBA00008085"/>
    </source>
</evidence>
<dbReference type="PROSITE" id="PS00859">
    <property type="entry name" value="GTP_CYCLOHYDROL_1_1"/>
    <property type="match status" value="1"/>
</dbReference>
<dbReference type="GO" id="GO:0006730">
    <property type="term" value="P:one-carbon metabolic process"/>
    <property type="evidence" value="ECO:0007669"/>
    <property type="project" value="UniProtKB-UniRule"/>
</dbReference>
<keyword evidence="5 7" id="KW-0554">One-carbon metabolism</keyword>
<comment type="pathway">
    <text evidence="2 7">Cofactor biosynthesis; 7,8-dihydroneopterin triphosphate biosynthesis; 7,8-dihydroneopterin triphosphate from GTP: step 1/1.</text>
</comment>
<feature type="region of interest" description="Disordered" evidence="8">
    <location>
        <begin position="1"/>
        <end position="27"/>
    </location>
</feature>
<gene>
    <name evidence="7 10" type="primary">folE</name>
    <name evidence="10" type="ORF">Poly21_12350</name>
</gene>
<dbReference type="HAMAP" id="MF_00223">
    <property type="entry name" value="FolE"/>
    <property type="match status" value="1"/>
</dbReference>
<dbReference type="GO" id="GO:0005525">
    <property type="term" value="F:GTP binding"/>
    <property type="evidence" value="ECO:0007669"/>
    <property type="project" value="UniProtKB-KW"/>
</dbReference>
<comment type="caution">
    <text evidence="10">The sequence shown here is derived from an EMBL/GenBank/DDBJ whole genome shotgun (WGS) entry which is preliminary data.</text>
</comment>
<keyword evidence="11" id="KW-1185">Reference proteome</keyword>
<keyword evidence="7" id="KW-0547">Nucleotide-binding</keyword>
<dbReference type="GO" id="GO:0003934">
    <property type="term" value="F:GTP cyclohydrolase I activity"/>
    <property type="evidence" value="ECO:0007669"/>
    <property type="project" value="UniProtKB-UniRule"/>
</dbReference>
<feature type="binding site" evidence="7">
    <location>
        <position position="180"/>
    </location>
    <ligand>
        <name>Zn(2+)</name>
        <dbReference type="ChEBI" id="CHEBI:29105"/>
    </ligand>
</feature>
<dbReference type="FunFam" id="1.10.286.10:FF:000001">
    <property type="entry name" value="GTP cyclohydrolase 1"/>
    <property type="match status" value="1"/>
</dbReference>
<evidence type="ECO:0000256" key="2">
    <source>
        <dbReference type="ARBA" id="ARBA00005080"/>
    </source>
</evidence>
<evidence type="ECO:0000256" key="5">
    <source>
        <dbReference type="ARBA" id="ARBA00022563"/>
    </source>
</evidence>
<dbReference type="InterPro" id="IPR001474">
    <property type="entry name" value="GTP_CycHdrlase_I"/>
</dbReference>
<feature type="domain" description="GTP cyclohydrolase I" evidence="9">
    <location>
        <begin position="40"/>
        <end position="216"/>
    </location>
</feature>
<evidence type="ECO:0000256" key="4">
    <source>
        <dbReference type="ARBA" id="ARBA00011857"/>
    </source>
</evidence>